<protein>
    <submittedName>
        <fullName evidence="2">Anhydro-N-acetylmuramic acid kinase</fullName>
    </submittedName>
</protein>
<name>A0A3D0WAP9_9SPHN</name>
<gene>
    <name evidence="2" type="ORF">DEP91_06140</name>
</gene>
<dbReference type="GO" id="GO:0006040">
    <property type="term" value="P:amino sugar metabolic process"/>
    <property type="evidence" value="ECO:0007669"/>
    <property type="project" value="InterPro"/>
</dbReference>
<evidence type="ECO:0000313" key="2">
    <source>
        <dbReference type="EMBL" id="HCB75740.1"/>
    </source>
</evidence>
<dbReference type="GO" id="GO:0005524">
    <property type="term" value="F:ATP binding"/>
    <property type="evidence" value="ECO:0007669"/>
    <property type="project" value="InterPro"/>
</dbReference>
<sequence>IVAGGGRHNPTLMAMIAERTGLTPEPADALGWNGDALEAEGFAYIAVRALKGLPISFPGTTGAPEPMTGGVVHRACA</sequence>
<dbReference type="PANTHER" id="PTHR30605:SF0">
    <property type="entry name" value="ANHYDRO-N-ACETYLMURAMIC ACID KINASE"/>
    <property type="match status" value="1"/>
</dbReference>
<dbReference type="AlphaFoldDB" id="A0A3D0WAP9"/>
<reference evidence="2 3" key="1">
    <citation type="journal article" date="2018" name="Nat. Biotechnol.">
        <title>A standardized bacterial taxonomy based on genome phylogeny substantially revises the tree of life.</title>
        <authorList>
            <person name="Parks D.H."/>
            <person name="Chuvochina M."/>
            <person name="Waite D.W."/>
            <person name="Rinke C."/>
            <person name="Skarshewski A."/>
            <person name="Chaumeil P.A."/>
            <person name="Hugenholtz P."/>
        </authorList>
    </citation>
    <scope>NUCLEOTIDE SEQUENCE [LARGE SCALE GENOMIC DNA]</scope>
    <source>
        <strain evidence="2">UBA9015</strain>
    </source>
</reference>
<accession>A0A3D0WAP9</accession>
<dbReference type="GO" id="GO:0016773">
    <property type="term" value="F:phosphotransferase activity, alcohol group as acceptor"/>
    <property type="evidence" value="ECO:0007669"/>
    <property type="project" value="InterPro"/>
</dbReference>
<keyword evidence="2" id="KW-0808">Transferase</keyword>
<dbReference type="InterPro" id="IPR005338">
    <property type="entry name" value="Anhydro_N_Ac-Mur_kinase"/>
</dbReference>
<evidence type="ECO:0000313" key="3">
    <source>
        <dbReference type="Proteomes" id="UP000262699"/>
    </source>
</evidence>
<evidence type="ECO:0000256" key="1">
    <source>
        <dbReference type="ARBA" id="ARBA00023277"/>
    </source>
</evidence>
<dbReference type="GO" id="GO:0009254">
    <property type="term" value="P:peptidoglycan turnover"/>
    <property type="evidence" value="ECO:0007669"/>
    <property type="project" value="InterPro"/>
</dbReference>
<dbReference type="EMBL" id="DOYJ01000172">
    <property type="protein sequence ID" value="HCB75740.1"/>
    <property type="molecule type" value="Genomic_DNA"/>
</dbReference>
<organism evidence="2 3">
    <name type="scientific">Sphingomonas bacterium</name>
    <dbReference type="NCBI Taxonomy" id="1895847"/>
    <lineage>
        <taxon>Bacteria</taxon>
        <taxon>Pseudomonadati</taxon>
        <taxon>Pseudomonadota</taxon>
        <taxon>Alphaproteobacteria</taxon>
        <taxon>Sphingomonadales</taxon>
        <taxon>Sphingomonadaceae</taxon>
        <taxon>Sphingomonas</taxon>
    </lineage>
</organism>
<dbReference type="Proteomes" id="UP000262699">
    <property type="component" value="Unassembled WGS sequence"/>
</dbReference>
<dbReference type="GO" id="GO:0016301">
    <property type="term" value="F:kinase activity"/>
    <property type="evidence" value="ECO:0007669"/>
    <property type="project" value="UniProtKB-KW"/>
</dbReference>
<keyword evidence="2" id="KW-0418">Kinase</keyword>
<dbReference type="Pfam" id="PF03702">
    <property type="entry name" value="AnmK"/>
    <property type="match status" value="1"/>
</dbReference>
<comment type="caution">
    <text evidence="2">The sequence shown here is derived from an EMBL/GenBank/DDBJ whole genome shotgun (WGS) entry which is preliminary data.</text>
</comment>
<dbReference type="PANTHER" id="PTHR30605">
    <property type="entry name" value="ANHYDRO-N-ACETYLMURAMIC ACID KINASE"/>
    <property type="match status" value="1"/>
</dbReference>
<feature type="non-terminal residue" evidence="2">
    <location>
        <position position="1"/>
    </location>
</feature>
<keyword evidence="1" id="KW-0119">Carbohydrate metabolism</keyword>
<proteinExistence type="predicted"/>